<dbReference type="Pfam" id="PF00096">
    <property type="entry name" value="zf-C2H2"/>
    <property type="match status" value="2"/>
</dbReference>
<protein>
    <recommendedName>
        <fullName evidence="7">C2H2-type domain-containing protein</fullName>
    </recommendedName>
</protein>
<dbReference type="SUPFAM" id="SSF57667">
    <property type="entry name" value="beta-beta-alpha zinc fingers"/>
    <property type="match status" value="1"/>
</dbReference>
<proteinExistence type="predicted"/>
<dbReference type="Gene3D" id="3.30.160.60">
    <property type="entry name" value="Classic Zinc Finger"/>
    <property type="match status" value="3"/>
</dbReference>
<feature type="domain" description="C2H2-type" evidence="7">
    <location>
        <begin position="142"/>
        <end position="164"/>
    </location>
</feature>
<dbReference type="GO" id="GO:0000978">
    <property type="term" value="F:RNA polymerase II cis-regulatory region sequence-specific DNA binding"/>
    <property type="evidence" value="ECO:0007669"/>
    <property type="project" value="TreeGrafter"/>
</dbReference>
<evidence type="ECO:0000256" key="6">
    <source>
        <dbReference type="PROSITE-ProRule" id="PRU00042"/>
    </source>
</evidence>
<dbReference type="InterPro" id="IPR036236">
    <property type="entry name" value="Znf_C2H2_sf"/>
</dbReference>
<dbReference type="SMART" id="SM00355">
    <property type="entry name" value="ZnF_C2H2"/>
    <property type="match status" value="2"/>
</dbReference>
<accession>A0AAD7ZQ67</accession>
<evidence type="ECO:0000313" key="8">
    <source>
        <dbReference type="EMBL" id="KAJ9584869.1"/>
    </source>
</evidence>
<gene>
    <name evidence="8" type="ORF">L9F63_020790</name>
</gene>
<dbReference type="GO" id="GO:0008270">
    <property type="term" value="F:zinc ion binding"/>
    <property type="evidence" value="ECO:0007669"/>
    <property type="project" value="UniProtKB-KW"/>
</dbReference>
<evidence type="ECO:0000256" key="1">
    <source>
        <dbReference type="ARBA" id="ARBA00022723"/>
    </source>
</evidence>
<keyword evidence="3 6" id="KW-0863">Zinc-finger</keyword>
<evidence type="ECO:0000256" key="4">
    <source>
        <dbReference type="ARBA" id="ARBA00022833"/>
    </source>
</evidence>
<feature type="domain" description="C2H2-type" evidence="7">
    <location>
        <begin position="114"/>
        <end position="141"/>
    </location>
</feature>
<dbReference type="PROSITE" id="PS50157">
    <property type="entry name" value="ZINC_FINGER_C2H2_2"/>
    <property type="match status" value="2"/>
</dbReference>
<dbReference type="PROSITE" id="PS00028">
    <property type="entry name" value="ZINC_FINGER_C2H2_1"/>
    <property type="match status" value="2"/>
</dbReference>
<dbReference type="PANTHER" id="PTHR23235:SF142">
    <property type="entry name" value="ZINC FINGER PROTEIN 384"/>
    <property type="match status" value="1"/>
</dbReference>
<dbReference type="AlphaFoldDB" id="A0AAD7ZQ67"/>
<sequence>MNCQFTIKDEDPLAQVEPDQQNIKVEIKSEPEEVTGYVVTKYETFHSVEETKLEETYPEKADFKNIVIKHETNTTEDVDPSAESTVKVDQNEESLVGMGHLTVHLRIHTNERPYKCSSCDRSFTDRTGLTSHLRSHINEKSFNCSICNKSFTNNVYLKKHMRIH</sequence>
<keyword evidence="1" id="KW-0479">Metal-binding</keyword>
<dbReference type="Proteomes" id="UP001233999">
    <property type="component" value="Unassembled WGS sequence"/>
</dbReference>
<dbReference type="FunFam" id="3.30.160.60:FF:000110">
    <property type="entry name" value="Zinc finger protein-like"/>
    <property type="match status" value="1"/>
</dbReference>
<keyword evidence="5" id="KW-0539">Nucleus</keyword>
<keyword evidence="9" id="KW-1185">Reference proteome</keyword>
<keyword evidence="4" id="KW-0862">Zinc</keyword>
<dbReference type="InterPro" id="IPR013087">
    <property type="entry name" value="Znf_C2H2_type"/>
</dbReference>
<dbReference type="FunFam" id="3.30.160.60:FF:002343">
    <property type="entry name" value="Zinc finger protein 33A"/>
    <property type="match status" value="1"/>
</dbReference>
<reference evidence="8" key="2">
    <citation type="submission" date="2023-05" db="EMBL/GenBank/DDBJ databases">
        <authorList>
            <person name="Fouks B."/>
        </authorList>
    </citation>
    <scope>NUCLEOTIDE SEQUENCE</scope>
    <source>
        <strain evidence="8">Stay&amp;Tobe</strain>
        <tissue evidence="8">Testes</tissue>
    </source>
</reference>
<evidence type="ECO:0000256" key="5">
    <source>
        <dbReference type="ARBA" id="ARBA00023242"/>
    </source>
</evidence>
<comment type="caution">
    <text evidence="8">The sequence shown here is derived from an EMBL/GenBank/DDBJ whole genome shotgun (WGS) entry which is preliminary data.</text>
</comment>
<dbReference type="GO" id="GO:0000981">
    <property type="term" value="F:DNA-binding transcription factor activity, RNA polymerase II-specific"/>
    <property type="evidence" value="ECO:0007669"/>
    <property type="project" value="TreeGrafter"/>
</dbReference>
<dbReference type="EMBL" id="JASPKZ010007347">
    <property type="protein sequence ID" value="KAJ9584869.1"/>
    <property type="molecule type" value="Genomic_DNA"/>
</dbReference>
<evidence type="ECO:0000256" key="2">
    <source>
        <dbReference type="ARBA" id="ARBA00022737"/>
    </source>
</evidence>
<reference evidence="8" key="1">
    <citation type="journal article" date="2023" name="IScience">
        <title>Live-bearing cockroach genome reveals convergent evolutionary mechanisms linked to viviparity in insects and beyond.</title>
        <authorList>
            <person name="Fouks B."/>
            <person name="Harrison M.C."/>
            <person name="Mikhailova A.A."/>
            <person name="Marchal E."/>
            <person name="English S."/>
            <person name="Carruthers M."/>
            <person name="Jennings E.C."/>
            <person name="Chiamaka E.L."/>
            <person name="Frigard R.A."/>
            <person name="Pippel M."/>
            <person name="Attardo G.M."/>
            <person name="Benoit J.B."/>
            <person name="Bornberg-Bauer E."/>
            <person name="Tobe S.S."/>
        </authorList>
    </citation>
    <scope>NUCLEOTIDE SEQUENCE</scope>
    <source>
        <strain evidence="8">Stay&amp;Tobe</strain>
    </source>
</reference>
<name>A0AAD7ZQ67_DIPPU</name>
<evidence type="ECO:0000313" key="9">
    <source>
        <dbReference type="Proteomes" id="UP001233999"/>
    </source>
</evidence>
<evidence type="ECO:0000259" key="7">
    <source>
        <dbReference type="PROSITE" id="PS50157"/>
    </source>
</evidence>
<evidence type="ECO:0000256" key="3">
    <source>
        <dbReference type="ARBA" id="ARBA00022771"/>
    </source>
</evidence>
<dbReference type="PANTHER" id="PTHR23235">
    <property type="entry name" value="KRUEPPEL-LIKE TRANSCRIPTION FACTOR"/>
    <property type="match status" value="1"/>
</dbReference>
<feature type="non-terminal residue" evidence="8">
    <location>
        <position position="1"/>
    </location>
</feature>
<keyword evidence="2" id="KW-0677">Repeat</keyword>
<organism evidence="8 9">
    <name type="scientific">Diploptera punctata</name>
    <name type="common">Pacific beetle cockroach</name>
    <dbReference type="NCBI Taxonomy" id="6984"/>
    <lineage>
        <taxon>Eukaryota</taxon>
        <taxon>Metazoa</taxon>
        <taxon>Ecdysozoa</taxon>
        <taxon>Arthropoda</taxon>
        <taxon>Hexapoda</taxon>
        <taxon>Insecta</taxon>
        <taxon>Pterygota</taxon>
        <taxon>Neoptera</taxon>
        <taxon>Polyneoptera</taxon>
        <taxon>Dictyoptera</taxon>
        <taxon>Blattodea</taxon>
        <taxon>Blaberoidea</taxon>
        <taxon>Blaberidae</taxon>
        <taxon>Diplopterinae</taxon>
        <taxon>Diploptera</taxon>
    </lineage>
</organism>